<protein>
    <submittedName>
        <fullName evidence="1">Aspartyl-tRNA(Asn)/glutamyl-tRNA(Gln) amidotransferase subunit C protein</fullName>
    </submittedName>
</protein>
<reference evidence="2" key="1">
    <citation type="journal article" date="2022" name="Nat. Commun.">
        <title>Chromosome evolution and the genetic basis of agronomically important traits in greater yam.</title>
        <authorList>
            <person name="Bredeson J.V."/>
            <person name="Lyons J.B."/>
            <person name="Oniyinde I.O."/>
            <person name="Okereke N.R."/>
            <person name="Kolade O."/>
            <person name="Nnabue I."/>
            <person name="Nwadili C.O."/>
            <person name="Hribova E."/>
            <person name="Parker M."/>
            <person name="Nwogha J."/>
            <person name="Shu S."/>
            <person name="Carlson J."/>
            <person name="Kariba R."/>
            <person name="Muthemba S."/>
            <person name="Knop K."/>
            <person name="Barton G.J."/>
            <person name="Sherwood A.V."/>
            <person name="Lopez-Montes A."/>
            <person name="Asiedu R."/>
            <person name="Jamnadass R."/>
            <person name="Muchugi A."/>
            <person name="Goodstein D."/>
            <person name="Egesi C.N."/>
            <person name="Featherston J."/>
            <person name="Asfaw A."/>
            <person name="Simpson G.G."/>
            <person name="Dolezel J."/>
            <person name="Hendre P.S."/>
            <person name="Van Deynze A."/>
            <person name="Kumar P.L."/>
            <person name="Obidiegwu J.E."/>
            <person name="Bhattacharjee R."/>
            <person name="Rokhsar D.S."/>
        </authorList>
    </citation>
    <scope>NUCLEOTIDE SEQUENCE [LARGE SCALE GENOMIC DNA]</scope>
    <source>
        <strain evidence="2">cv. TDa95/00328</strain>
    </source>
</reference>
<organism evidence="1 2">
    <name type="scientific">Dioscorea alata</name>
    <name type="common">Purple yam</name>
    <dbReference type="NCBI Taxonomy" id="55571"/>
    <lineage>
        <taxon>Eukaryota</taxon>
        <taxon>Viridiplantae</taxon>
        <taxon>Streptophyta</taxon>
        <taxon>Embryophyta</taxon>
        <taxon>Tracheophyta</taxon>
        <taxon>Spermatophyta</taxon>
        <taxon>Magnoliopsida</taxon>
        <taxon>Liliopsida</taxon>
        <taxon>Dioscoreales</taxon>
        <taxon>Dioscoreaceae</taxon>
        <taxon>Dioscorea</taxon>
    </lineage>
</organism>
<proteinExistence type="predicted"/>
<dbReference type="Proteomes" id="UP000827976">
    <property type="component" value="Chromosome 15"/>
</dbReference>
<dbReference type="EMBL" id="CM037025">
    <property type="protein sequence ID" value="KAH7661616.1"/>
    <property type="molecule type" value="Genomic_DNA"/>
</dbReference>
<keyword evidence="2" id="KW-1185">Reference proteome</keyword>
<accession>A0ACB7UMD2</accession>
<evidence type="ECO:0000313" key="2">
    <source>
        <dbReference type="Proteomes" id="UP000827976"/>
    </source>
</evidence>
<name>A0ACB7UMD2_DIOAL</name>
<sequence length="132" mass="14391">MSSLVVGGGGAAVLWRLRLGSGGWRSRVVARRCSSSLSSADLARLADAARISLAPHEAQEFAPKIRQMVDWFGQLQAVNLESVEPSLRADTVITTSRREDAAEVFDNREAILAALPSYNQPYIKVPKVLNKE</sequence>
<evidence type="ECO:0000313" key="1">
    <source>
        <dbReference type="EMBL" id="KAH7661616.1"/>
    </source>
</evidence>
<comment type="caution">
    <text evidence="1">The sequence shown here is derived from an EMBL/GenBank/DDBJ whole genome shotgun (WGS) entry which is preliminary data.</text>
</comment>
<gene>
    <name evidence="1" type="ORF">IHE45_15G076200</name>
</gene>